<name>A0A3N1G8W0_9ACTN</name>
<feature type="compositionally biased region" description="Pro residues" evidence="6">
    <location>
        <begin position="211"/>
        <end position="221"/>
    </location>
</feature>
<accession>A0A3N1G8W0</accession>
<dbReference type="SUPFAM" id="SSF55469">
    <property type="entry name" value="FMN-dependent nitroreductase-like"/>
    <property type="match status" value="1"/>
</dbReference>
<dbReference type="PANTHER" id="PTHR43673">
    <property type="entry name" value="NAD(P)H NITROREDUCTASE YDGI-RELATED"/>
    <property type="match status" value="1"/>
</dbReference>
<dbReference type="GO" id="GO:0016491">
    <property type="term" value="F:oxidoreductase activity"/>
    <property type="evidence" value="ECO:0007669"/>
    <property type="project" value="UniProtKB-KW"/>
</dbReference>
<sequence>MPFHRPGPGVPPTIGYEDRVEETGRVERVEETAAAYGELVRGRRVARSFDPDRPVGAAVLRDLVDLASRAPSAGAAQGWSFLVLRRPEDVAAYWAATAGDGPPDRWLAGMRTAPALVVAWSHEQAYRARYALPDKASGTHAPPDPATRWPVPYWHVDTGMAVALLLLGAEAHGLGACPFAVPTARVAALRTAFDVPADAVPVMVVALGTPAPHPSGPPTTPRPSRRRALDDVLSDGRHGRPLPPASPGG</sequence>
<keyword evidence="9" id="KW-1185">Reference proteome</keyword>
<organism evidence="8 9">
    <name type="scientific">Pseudokineococcus lusitanus</name>
    <dbReference type="NCBI Taxonomy" id="763993"/>
    <lineage>
        <taxon>Bacteria</taxon>
        <taxon>Bacillati</taxon>
        <taxon>Actinomycetota</taxon>
        <taxon>Actinomycetes</taxon>
        <taxon>Kineosporiales</taxon>
        <taxon>Kineosporiaceae</taxon>
        <taxon>Pseudokineococcus</taxon>
    </lineage>
</organism>
<dbReference type="InParanoid" id="A0A3N1G8W0"/>
<keyword evidence="4" id="KW-0288">FMN</keyword>
<protein>
    <submittedName>
        <fullName evidence="8">Nitroreductase</fullName>
    </submittedName>
</protein>
<evidence type="ECO:0000256" key="2">
    <source>
        <dbReference type="ARBA" id="ARBA00007118"/>
    </source>
</evidence>
<keyword evidence="5" id="KW-0560">Oxidoreductase</keyword>
<feature type="region of interest" description="Disordered" evidence="6">
    <location>
        <begin position="208"/>
        <end position="249"/>
    </location>
</feature>
<dbReference type="CDD" id="cd02062">
    <property type="entry name" value="Nitro_FMN_reductase"/>
    <property type="match status" value="1"/>
</dbReference>
<evidence type="ECO:0000256" key="5">
    <source>
        <dbReference type="ARBA" id="ARBA00023002"/>
    </source>
</evidence>
<proteinExistence type="inferred from homology"/>
<evidence type="ECO:0000259" key="7">
    <source>
        <dbReference type="Pfam" id="PF00881"/>
    </source>
</evidence>
<keyword evidence="3" id="KW-0285">Flavoprotein</keyword>
<evidence type="ECO:0000313" key="8">
    <source>
        <dbReference type="EMBL" id="ROP26654.1"/>
    </source>
</evidence>
<evidence type="ECO:0000256" key="1">
    <source>
        <dbReference type="ARBA" id="ARBA00001917"/>
    </source>
</evidence>
<dbReference type="OrthoDB" id="3358989at2"/>
<dbReference type="InterPro" id="IPR000415">
    <property type="entry name" value="Nitroreductase-like"/>
</dbReference>
<comment type="caution">
    <text evidence="8">The sequence shown here is derived from an EMBL/GenBank/DDBJ whole genome shotgun (WGS) entry which is preliminary data.</text>
</comment>
<feature type="domain" description="Nitroreductase" evidence="7">
    <location>
        <begin position="40"/>
        <end position="208"/>
    </location>
</feature>
<dbReference type="AlphaFoldDB" id="A0A3N1G8W0"/>
<dbReference type="RefSeq" id="WP_158674343.1">
    <property type="nucleotide sequence ID" value="NZ_RJKN01000011.1"/>
</dbReference>
<dbReference type="Pfam" id="PF00881">
    <property type="entry name" value="Nitroreductase"/>
    <property type="match status" value="1"/>
</dbReference>
<reference evidence="8 9" key="1">
    <citation type="journal article" date="2015" name="Stand. Genomic Sci.">
        <title>Genomic Encyclopedia of Bacterial and Archaeal Type Strains, Phase III: the genomes of soil and plant-associated and newly described type strains.</title>
        <authorList>
            <person name="Whitman W.B."/>
            <person name="Woyke T."/>
            <person name="Klenk H.P."/>
            <person name="Zhou Y."/>
            <person name="Lilburn T.G."/>
            <person name="Beck B.J."/>
            <person name="De Vos P."/>
            <person name="Vandamme P."/>
            <person name="Eisen J.A."/>
            <person name="Garrity G."/>
            <person name="Hugenholtz P."/>
            <person name="Kyrpides N.C."/>
        </authorList>
    </citation>
    <scope>NUCLEOTIDE SEQUENCE [LARGE SCALE GENOMIC DNA]</scope>
    <source>
        <strain evidence="8 9">CECT 7306</strain>
    </source>
</reference>
<feature type="compositionally biased region" description="Basic and acidic residues" evidence="6">
    <location>
        <begin position="227"/>
        <end position="238"/>
    </location>
</feature>
<evidence type="ECO:0000256" key="3">
    <source>
        <dbReference type="ARBA" id="ARBA00022630"/>
    </source>
</evidence>
<dbReference type="EMBL" id="RJKN01000011">
    <property type="protein sequence ID" value="ROP26654.1"/>
    <property type="molecule type" value="Genomic_DNA"/>
</dbReference>
<dbReference type="Proteomes" id="UP000276232">
    <property type="component" value="Unassembled WGS sequence"/>
</dbReference>
<gene>
    <name evidence="8" type="ORF">EDC03_3291</name>
</gene>
<comment type="cofactor">
    <cofactor evidence="1">
        <name>FMN</name>
        <dbReference type="ChEBI" id="CHEBI:58210"/>
    </cofactor>
</comment>
<evidence type="ECO:0000313" key="9">
    <source>
        <dbReference type="Proteomes" id="UP000276232"/>
    </source>
</evidence>
<dbReference type="InterPro" id="IPR029479">
    <property type="entry name" value="Nitroreductase"/>
</dbReference>
<comment type="similarity">
    <text evidence="2">Belongs to the nitroreductase family.</text>
</comment>
<dbReference type="Gene3D" id="3.40.109.10">
    <property type="entry name" value="NADH Oxidase"/>
    <property type="match status" value="1"/>
</dbReference>
<dbReference type="PANTHER" id="PTHR43673:SF2">
    <property type="entry name" value="NITROREDUCTASE"/>
    <property type="match status" value="1"/>
</dbReference>
<evidence type="ECO:0000256" key="6">
    <source>
        <dbReference type="SAM" id="MobiDB-lite"/>
    </source>
</evidence>
<evidence type="ECO:0000256" key="4">
    <source>
        <dbReference type="ARBA" id="ARBA00022643"/>
    </source>
</evidence>